<reference evidence="3 4" key="1">
    <citation type="journal article" date="2018" name="BMC Genomics">
        <title>Comparative genome analyses reveal sequence features reflecting distinct modes of host-adaptation between dicot and monocot powdery mildew.</title>
        <authorList>
            <person name="Wu Y."/>
            <person name="Ma X."/>
            <person name="Pan Z."/>
            <person name="Kale S.D."/>
            <person name="Song Y."/>
            <person name="King H."/>
            <person name="Zhang Q."/>
            <person name="Presley C."/>
            <person name="Deng X."/>
            <person name="Wei C.I."/>
            <person name="Xiao S."/>
        </authorList>
    </citation>
    <scope>NUCLEOTIDE SEQUENCE [LARGE SCALE GENOMIC DNA]</scope>
    <source>
        <strain evidence="3">UCSC1</strain>
    </source>
</reference>
<name>A0A420HIW8_9PEZI</name>
<feature type="compositionally biased region" description="Low complexity" evidence="1">
    <location>
        <begin position="582"/>
        <end position="599"/>
    </location>
</feature>
<feature type="region of interest" description="Disordered" evidence="1">
    <location>
        <begin position="291"/>
        <end position="350"/>
    </location>
</feature>
<feature type="region of interest" description="Disordered" evidence="1">
    <location>
        <begin position="576"/>
        <end position="599"/>
    </location>
</feature>
<dbReference type="GO" id="GO:0005634">
    <property type="term" value="C:nucleus"/>
    <property type="evidence" value="ECO:0007669"/>
    <property type="project" value="TreeGrafter"/>
</dbReference>
<evidence type="ECO:0000313" key="4">
    <source>
        <dbReference type="Proteomes" id="UP000285405"/>
    </source>
</evidence>
<proteinExistence type="predicted"/>
<protein>
    <submittedName>
        <fullName evidence="3">Putative transcriptional regulator medusa</fullName>
    </submittedName>
</protein>
<comment type="caution">
    <text evidence="3">The sequence shown here is derived from an EMBL/GenBank/DDBJ whole genome shotgun (WGS) entry which is preliminary data.</text>
</comment>
<accession>A0A420HIW8</accession>
<dbReference type="AlphaFoldDB" id="A0A420HIW8"/>
<dbReference type="OrthoDB" id="1751210at2759"/>
<dbReference type="EMBL" id="MCBR01019024">
    <property type="protein sequence ID" value="RKF57345.1"/>
    <property type="molecule type" value="Genomic_DNA"/>
</dbReference>
<feature type="compositionally biased region" description="Polar residues" evidence="1">
    <location>
        <begin position="292"/>
        <end position="337"/>
    </location>
</feature>
<dbReference type="PANTHER" id="PTHR39463:SF1">
    <property type="entry name" value="MEDUSA"/>
    <property type="match status" value="1"/>
</dbReference>
<organism evidence="3 4">
    <name type="scientific">Golovinomyces cichoracearum</name>
    <dbReference type="NCBI Taxonomy" id="62708"/>
    <lineage>
        <taxon>Eukaryota</taxon>
        <taxon>Fungi</taxon>
        <taxon>Dikarya</taxon>
        <taxon>Ascomycota</taxon>
        <taxon>Pezizomycotina</taxon>
        <taxon>Leotiomycetes</taxon>
        <taxon>Erysiphales</taxon>
        <taxon>Erysiphaceae</taxon>
        <taxon>Golovinomyces</taxon>
    </lineage>
</organism>
<dbReference type="PANTHER" id="PTHR39463">
    <property type="entry name" value="MEDUSA"/>
    <property type="match status" value="1"/>
</dbReference>
<sequence>MPAYERAPSTHSHVYETGRAYADPPYPYATNVCLSQSIGPPSIMSAYLDMQPSTPITDFPSEVRSIYHKNSGPFLDISGVSPEVTSFSPSRGPEHTKIFIEFTSLYDVRTKTDTSISLSFGAVKRPIVAREYAQKNNIFSYQVSVEVPPFQSTCWHSFKVPISLIIESGDSNLISKMFVGQFEYTDQSNSLVTDRNTDQDFQSSYIEVPKKRKIPENLPEFINSPRKKTSHQQSQEKNEYNHCQYTHLDPTPSYSYLTASNFYGSTLGPPSSSDQEGNFQVQPSLRSHLYGHTSSASTITPTPKDQSSQCGNWNFQMNLGSNISQSPDTSPKSASHHLSTPASLPSALANPPLFRTSTLQQNFSPVDTSCPEQAKQFNTYTMYPSKAILEIIGELGSMTKNWKNEEIKCRRRIVVFKRSQVGSTITASFHPLGPDERPTDNICISCIYWEEKNDYFVTSVDTIFLLQKLVAAQFTVEEKNRIRRNLEGFRPLTVSKGKSESEEFFKVIMAFPVPKPRNIEKDVKVFQWKDLCSALKKIIGKYSASPSSTIAPSTMLLTPISTCGYATESSSCLSYSTDHNRTSSPQSFASSATSTSAPSLRLMSPQNQEKVALMPIPPNQFRGNNSPDMRMQFMTDSINQNPWYSSLQR</sequence>
<dbReference type="InterPro" id="IPR055509">
    <property type="entry name" value="DUF7082"/>
</dbReference>
<dbReference type="Pfam" id="PF23305">
    <property type="entry name" value="DUF7082"/>
    <property type="match status" value="1"/>
</dbReference>
<dbReference type="Proteomes" id="UP000285405">
    <property type="component" value="Unassembled WGS sequence"/>
</dbReference>
<gene>
    <name evidence="3" type="ORF">GcC1_190021</name>
</gene>
<feature type="compositionally biased region" description="Low complexity" evidence="1">
    <location>
        <begin position="338"/>
        <end position="350"/>
    </location>
</feature>
<evidence type="ECO:0000256" key="1">
    <source>
        <dbReference type="SAM" id="MobiDB-lite"/>
    </source>
</evidence>
<feature type="domain" description="DUF7082" evidence="2">
    <location>
        <begin position="386"/>
        <end position="539"/>
    </location>
</feature>
<evidence type="ECO:0000313" key="3">
    <source>
        <dbReference type="EMBL" id="RKF57345.1"/>
    </source>
</evidence>
<evidence type="ECO:0000259" key="2">
    <source>
        <dbReference type="Pfam" id="PF23305"/>
    </source>
</evidence>